<proteinExistence type="predicted"/>
<dbReference type="Proteomes" id="UP000294028">
    <property type="component" value="Unassembled WGS sequence"/>
</dbReference>
<name>A0A482SXX5_9EURY</name>
<accession>A0A482SXX5</accession>
<evidence type="ECO:0000313" key="2">
    <source>
        <dbReference type="Proteomes" id="UP000294028"/>
    </source>
</evidence>
<sequence>MGIDIPELDDRSYEEYLEQAKKLIPAYSDEWTDFNPHDPGITILEVLAWVTETHTYQLDQITDDHREKYLQLMGEHRRLQEPASAQLSLSPPDSAVGERLPAGTRFLVTDGTNDTYRFETDHDIVLTDVSLERVVTVGATGRTDNSQENGTDGMFYRAFGNTVERGDTLYIGFDGDPFAAAESLTLAVDYHDADLPEPTEIGSDDVSFEPSVELQWEYLPPDGDSWMRLNVAADGTNALYESGAIELTDPEEWRFPRGDGDLLDIESSDLVWVRCRVETAGYEIPPQLDRIQPNVVSASHRVTVTNERVEQVASLGEPTALDGQTYKTEHTSILSADVRVNGERFVEVPDFDASGPTDPHYCLDRDAGRITFGDGEHGSVPPADATVTADYVYGGGDEGNVSPTAVWQFEDPTQSLTETTSLSDIEITATSAATGGTDRETITEALERVRQDLRTPYRGVTVDDYEAIASRTPGVRVGQTNVLVDGEQVTVVVVPYAPPDISTPKPSDGFLDTVRQHVTQRAMLGDQVTISGPTYVGLDITVSGQARPRYTDNGYEADIRAAIESFVHPLIGFDGDGWPFGRSLKTAEIAEQVTALDGIDHVSDVEITAHGGTTINGTVSISDQELFSVVNVSTNLEVPTTDDRGR</sequence>
<protein>
    <submittedName>
        <fullName evidence="1">Putative baseplate assembly protein</fullName>
    </submittedName>
</protein>
<evidence type="ECO:0000313" key="1">
    <source>
        <dbReference type="EMBL" id="RYJ07741.1"/>
    </source>
</evidence>
<dbReference type="EMBL" id="RZHH01000012">
    <property type="protein sequence ID" value="RYJ07741.1"/>
    <property type="molecule type" value="Genomic_DNA"/>
</dbReference>
<organism evidence="1 2">
    <name type="scientific">Halogeometricum borinquense</name>
    <dbReference type="NCBI Taxonomy" id="60847"/>
    <lineage>
        <taxon>Archaea</taxon>
        <taxon>Methanobacteriati</taxon>
        <taxon>Methanobacteriota</taxon>
        <taxon>Stenosarchaea group</taxon>
        <taxon>Halobacteria</taxon>
        <taxon>Halobacteriales</taxon>
        <taxon>Haloferacaceae</taxon>
        <taxon>Halogeometricum</taxon>
    </lineage>
</organism>
<gene>
    <name evidence="1" type="ORF">ELS19_20150</name>
</gene>
<reference evidence="1 2" key="1">
    <citation type="submission" date="2018-12" db="EMBL/GenBank/DDBJ databases">
        <title>Genome analysis provides insights into bioremediation potentialities of Halogeometricum borinquense strain N11.</title>
        <authorList>
            <person name="Najjari A."/>
            <person name="Youssef N."/>
            <person name="Fhoula I."/>
            <person name="Ben Dhia O."/>
            <person name="Mahjoubi M."/>
            <person name="Ouzari H.I."/>
            <person name="Cherif A."/>
        </authorList>
    </citation>
    <scope>NUCLEOTIDE SEQUENCE [LARGE SCALE GENOMIC DNA]</scope>
    <source>
        <strain evidence="1 2">N11</strain>
    </source>
</reference>
<dbReference type="AlphaFoldDB" id="A0A482SXX5"/>
<dbReference type="InterPro" id="IPR011749">
    <property type="entry name" value="CHP02243"/>
</dbReference>
<comment type="caution">
    <text evidence="1">The sequence shown here is derived from an EMBL/GenBank/DDBJ whole genome shotgun (WGS) entry which is preliminary data.</text>
</comment>
<dbReference type="NCBIfam" id="TIGR02243">
    <property type="entry name" value="putative baseplate assembly protein"/>
    <property type="match status" value="1"/>
</dbReference>
<dbReference type="RefSeq" id="WP_129786884.1">
    <property type="nucleotide sequence ID" value="NZ_RZHH01000012.1"/>
</dbReference>